<accession>A0ABU7MEZ1</accession>
<dbReference type="InterPro" id="IPR034660">
    <property type="entry name" value="DinB/YfiT-like"/>
</dbReference>
<dbReference type="RefSeq" id="WP_330433398.1">
    <property type="nucleotide sequence ID" value="NZ_JAZDUF010000004.1"/>
</dbReference>
<sequence>MTTSSDTAPAMNTDVSSRYRSLADGFGAVLDAAPADRWSSPSPCDGWTARDVVAHVIDTQRDFFTTHRIDLGPRPGLDDPAAAWRTHSDVVADRLADPAVGATPFDGHFGPTTVGETLMRFYGFDMVAHRWDVATAVGNDVRFTDDELSLMETAADGFGPALYGEGVCKSGVDVPADADRQTRLLAKLGRSA</sequence>
<evidence type="ECO:0000313" key="2">
    <source>
        <dbReference type="EMBL" id="MEE3851681.1"/>
    </source>
</evidence>
<dbReference type="Gene3D" id="1.20.120.450">
    <property type="entry name" value="dinb family like domain"/>
    <property type="match status" value="1"/>
</dbReference>
<dbReference type="Proteomes" id="UP001347146">
    <property type="component" value="Unassembled WGS sequence"/>
</dbReference>
<feature type="domain" description="Mycothiol-dependent maleylpyruvate isomerase metal-binding" evidence="1">
    <location>
        <begin position="20"/>
        <end position="134"/>
    </location>
</feature>
<evidence type="ECO:0000313" key="3">
    <source>
        <dbReference type="Proteomes" id="UP001347146"/>
    </source>
</evidence>
<dbReference type="SUPFAM" id="SSF109854">
    <property type="entry name" value="DinB/YfiT-like putative metalloenzymes"/>
    <property type="match status" value="1"/>
</dbReference>
<keyword evidence="3" id="KW-1185">Reference proteome</keyword>
<dbReference type="InterPro" id="IPR017520">
    <property type="entry name" value="CHP03086"/>
</dbReference>
<proteinExistence type="predicted"/>
<organism evidence="2 3">
    <name type="scientific">Gordonia sesuvii</name>
    <dbReference type="NCBI Taxonomy" id="3116777"/>
    <lineage>
        <taxon>Bacteria</taxon>
        <taxon>Bacillati</taxon>
        <taxon>Actinomycetota</taxon>
        <taxon>Actinomycetes</taxon>
        <taxon>Mycobacteriales</taxon>
        <taxon>Gordoniaceae</taxon>
        <taxon>Gordonia</taxon>
    </lineage>
</organism>
<dbReference type="NCBIfam" id="TIGR03083">
    <property type="entry name" value="maleylpyruvate isomerase family mycothiol-dependent enzyme"/>
    <property type="match status" value="1"/>
</dbReference>
<dbReference type="InterPro" id="IPR024344">
    <property type="entry name" value="MDMPI_metal-binding"/>
</dbReference>
<protein>
    <submittedName>
        <fullName evidence="2">TIGR03086 family metal-binding protein</fullName>
    </submittedName>
</protein>
<dbReference type="Pfam" id="PF11716">
    <property type="entry name" value="MDMPI_N"/>
    <property type="match status" value="1"/>
</dbReference>
<gene>
    <name evidence="2" type="ORF">VZC37_15165</name>
</gene>
<reference evidence="2 3" key="1">
    <citation type="submission" date="2024-01" db="EMBL/GenBank/DDBJ databases">
        <title>Draft genome sequence of Gordonia sp. LSe1-13.</title>
        <authorList>
            <person name="Suphannarot A."/>
            <person name="Mingma R."/>
        </authorList>
    </citation>
    <scope>NUCLEOTIDE SEQUENCE [LARGE SCALE GENOMIC DNA]</scope>
    <source>
        <strain evidence="2 3">LSe1-13</strain>
    </source>
</reference>
<dbReference type="EMBL" id="JAZDUF010000004">
    <property type="protein sequence ID" value="MEE3851681.1"/>
    <property type="molecule type" value="Genomic_DNA"/>
</dbReference>
<evidence type="ECO:0000259" key="1">
    <source>
        <dbReference type="Pfam" id="PF11716"/>
    </source>
</evidence>
<name>A0ABU7MEZ1_9ACTN</name>
<comment type="caution">
    <text evidence="2">The sequence shown here is derived from an EMBL/GenBank/DDBJ whole genome shotgun (WGS) entry which is preliminary data.</text>
</comment>
<dbReference type="NCBIfam" id="TIGR03086">
    <property type="entry name" value="TIGR03086 family metal-binding protein"/>
    <property type="match status" value="1"/>
</dbReference>
<dbReference type="InterPro" id="IPR017517">
    <property type="entry name" value="Maleyloyr_isom"/>
</dbReference>